<name>A0A6B0U604_IXORI</name>
<reference evidence="2" key="1">
    <citation type="submission" date="2019-12" db="EMBL/GenBank/DDBJ databases">
        <title>An insight into the sialome of adult female Ixodes ricinus ticks feeding for 6 days.</title>
        <authorList>
            <person name="Perner J."/>
            <person name="Ribeiro J.M.C."/>
        </authorList>
    </citation>
    <scope>NUCLEOTIDE SEQUENCE</scope>
    <source>
        <strain evidence="2">Semi-engorged</strain>
        <tissue evidence="2">Salivary glands</tissue>
    </source>
</reference>
<feature type="chain" id="PRO_5025486439" evidence="1">
    <location>
        <begin position="19"/>
        <end position="79"/>
    </location>
</feature>
<dbReference type="EMBL" id="GIFC01002027">
    <property type="protein sequence ID" value="MXU84110.1"/>
    <property type="molecule type" value="Transcribed_RNA"/>
</dbReference>
<accession>A0A6B0U604</accession>
<protein>
    <submittedName>
        <fullName evidence="2">Putative secreted protein</fullName>
    </submittedName>
</protein>
<keyword evidence="1" id="KW-0732">Signal</keyword>
<feature type="signal peptide" evidence="1">
    <location>
        <begin position="1"/>
        <end position="18"/>
    </location>
</feature>
<organism evidence="2">
    <name type="scientific">Ixodes ricinus</name>
    <name type="common">Common tick</name>
    <name type="synonym">Acarus ricinus</name>
    <dbReference type="NCBI Taxonomy" id="34613"/>
    <lineage>
        <taxon>Eukaryota</taxon>
        <taxon>Metazoa</taxon>
        <taxon>Ecdysozoa</taxon>
        <taxon>Arthropoda</taxon>
        <taxon>Chelicerata</taxon>
        <taxon>Arachnida</taxon>
        <taxon>Acari</taxon>
        <taxon>Parasitiformes</taxon>
        <taxon>Ixodida</taxon>
        <taxon>Ixodoidea</taxon>
        <taxon>Ixodidae</taxon>
        <taxon>Ixodinae</taxon>
        <taxon>Ixodes</taxon>
    </lineage>
</organism>
<evidence type="ECO:0000313" key="2">
    <source>
        <dbReference type="EMBL" id="MXU84110.1"/>
    </source>
</evidence>
<dbReference type="AlphaFoldDB" id="A0A6B0U604"/>
<sequence length="79" mass="9250">MSGAHLLTVFLALELCSNLPEEASKFRRRERHRQGFQVAHWRENRNSVGCCALLNQRCLRSCCLRMFHRVRLPIRVPSS</sequence>
<proteinExistence type="predicted"/>
<evidence type="ECO:0000256" key="1">
    <source>
        <dbReference type="SAM" id="SignalP"/>
    </source>
</evidence>